<protein>
    <recommendedName>
        <fullName evidence="7">Cystathionine gamma-synthase</fullName>
    </recommendedName>
</protein>
<proteinExistence type="inferred from homology"/>
<dbReference type="InterPro" id="IPR015422">
    <property type="entry name" value="PyrdxlP-dep_Trfase_small"/>
</dbReference>
<feature type="region of interest" description="Disordered" evidence="4">
    <location>
        <begin position="1"/>
        <end position="23"/>
    </location>
</feature>
<name>A0ABR0E8H9_ZASCE</name>
<dbReference type="InterPro" id="IPR051750">
    <property type="entry name" value="Trans-sulfuration_enzymes"/>
</dbReference>
<evidence type="ECO:0000256" key="2">
    <source>
        <dbReference type="ARBA" id="ARBA00022898"/>
    </source>
</evidence>
<comment type="caution">
    <text evidence="5">The sequence shown here is derived from an EMBL/GenBank/DDBJ whole genome shotgun (WGS) entry which is preliminary data.</text>
</comment>
<dbReference type="PANTHER" id="PTHR42699">
    <property type="match status" value="1"/>
</dbReference>
<evidence type="ECO:0000313" key="6">
    <source>
        <dbReference type="Proteomes" id="UP001305779"/>
    </source>
</evidence>
<dbReference type="Gene3D" id="3.90.1150.10">
    <property type="entry name" value="Aspartate Aminotransferase, domain 1"/>
    <property type="match status" value="1"/>
</dbReference>
<accession>A0ABR0E8H9</accession>
<keyword evidence="2 3" id="KW-0663">Pyridoxal phosphate</keyword>
<evidence type="ECO:0008006" key="7">
    <source>
        <dbReference type="Google" id="ProtNLM"/>
    </source>
</evidence>
<evidence type="ECO:0000256" key="1">
    <source>
        <dbReference type="ARBA" id="ARBA00001933"/>
    </source>
</evidence>
<dbReference type="EMBL" id="JAXOVC010000008">
    <property type="protein sequence ID" value="KAK4497733.1"/>
    <property type="molecule type" value="Genomic_DNA"/>
</dbReference>
<organism evidence="5 6">
    <name type="scientific">Zasmidium cellare</name>
    <name type="common">Wine cellar mold</name>
    <name type="synonym">Racodium cellare</name>
    <dbReference type="NCBI Taxonomy" id="395010"/>
    <lineage>
        <taxon>Eukaryota</taxon>
        <taxon>Fungi</taxon>
        <taxon>Dikarya</taxon>
        <taxon>Ascomycota</taxon>
        <taxon>Pezizomycotina</taxon>
        <taxon>Dothideomycetes</taxon>
        <taxon>Dothideomycetidae</taxon>
        <taxon>Mycosphaerellales</taxon>
        <taxon>Mycosphaerellaceae</taxon>
        <taxon>Zasmidium</taxon>
    </lineage>
</organism>
<evidence type="ECO:0000256" key="3">
    <source>
        <dbReference type="RuleBase" id="RU362118"/>
    </source>
</evidence>
<dbReference type="PANTHER" id="PTHR42699:SF1">
    <property type="entry name" value="CYSTATHIONINE GAMMA-SYNTHASE-RELATED"/>
    <property type="match status" value="1"/>
</dbReference>
<comment type="similarity">
    <text evidence="3">Belongs to the trans-sulfuration enzymes family.</text>
</comment>
<reference evidence="5 6" key="1">
    <citation type="journal article" date="2023" name="G3 (Bethesda)">
        <title>A chromosome-level genome assembly of Zasmidium syzygii isolated from banana leaves.</title>
        <authorList>
            <person name="van Westerhoven A.C."/>
            <person name="Mehrabi R."/>
            <person name="Talebi R."/>
            <person name="Steentjes M.B.F."/>
            <person name="Corcolon B."/>
            <person name="Chong P.A."/>
            <person name="Kema G.H.J."/>
            <person name="Seidl M.F."/>
        </authorList>
    </citation>
    <scope>NUCLEOTIDE SEQUENCE [LARGE SCALE GENOMIC DNA]</scope>
    <source>
        <strain evidence="5 6">P124</strain>
    </source>
</reference>
<evidence type="ECO:0000313" key="5">
    <source>
        <dbReference type="EMBL" id="KAK4497733.1"/>
    </source>
</evidence>
<dbReference type="InterPro" id="IPR015421">
    <property type="entry name" value="PyrdxlP-dep_Trfase_major"/>
</dbReference>
<dbReference type="SUPFAM" id="SSF53383">
    <property type="entry name" value="PLP-dependent transferases"/>
    <property type="match status" value="1"/>
</dbReference>
<dbReference type="Proteomes" id="UP001305779">
    <property type="component" value="Unassembled WGS sequence"/>
</dbReference>
<sequence length="575" mass="63949">MATTAAETNGESKDTVPTIKTPSGYGLPPTTPYSVTFHIPSWATLMYLVENPEKGMDAIKNSYPRFGPWGLVKELTGAITSDYLQKDQACLLFASKDSALACRDFVMSEKRGDKKISSEDVHIKAFDFRIRLWAVVFPAKKTEAAIPFWQDAGTGISSRISKDCLDRCHLLTPVEDLTVEKDGLPMDSPAFEVVKARIAEHLNRSPITARPKSVASTDVFLYPTGMAAIYQLQRYLNDSGARPGSTILFGFAFHSTPHVYKQWSSTFKWFGRGNDDLDELEAYCAGEIEAGRPIQALWTEFPSNPNLRVHDLKRLKALADKYEFMIFIDETIASFCSVDLLDVADVLLTSLTKSFSGYADVMGGSIVLNPNSKHHATLSQICQKGFINEYFTTDIETLEQNSRDYLARSQVLNANAHAIATYLAPLVNDPSSPITKVSYPSLGPDTKHYTPYLRPSTPEFTPGHGCLLSIELSTLETATAFYDNLHVHQGPHLGAHRTLAMPYVRALHYKEMEWVRHCGMSERMVRVSVGLEEMEGLRRVFGFAVERAREEMEGEGRGDEAVVEAGHVRPNLVLG</sequence>
<keyword evidence="6" id="KW-1185">Reference proteome</keyword>
<dbReference type="InterPro" id="IPR000277">
    <property type="entry name" value="Cys/Met-Metab_PyrdxlP-dep_enz"/>
</dbReference>
<gene>
    <name evidence="5" type="ORF">PRZ48_010386</name>
</gene>
<dbReference type="Gene3D" id="3.40.640.10">
    <property type="entry name" value="Type I PLP-dependent aspartate aminotransferase-like (Major domain)"/>
    <property type="match status" value="1"/>
</dbReference>
<dbReference type="InterPro" id="IPR015424">
    <property type="entry name" value="PyrdxlP-dep_Trfase"/>
</dbReference>
<dbReference type="Pfam" id="PF01053">
    <property type="entry name" value="Cys_Met_Meta_PP"/>
    <property type="match status" value="1"/>
</dbReference>
<evidence type="ECO:0000256" key="4">
    <source>
        <dbReference type="SAM" id="MobiDB-lite"/>
    </source>
</evidence>
<comment type="cofactor">
    <cofactor evidence="1 3">
        <name>pyridoxal 5'-phosphate</name>
        <dbReference type="ChEBI" id="CHEBI:597326"/>
    </cofactor>
</comment>